<evidence type="ECO:0000313" key="9">
    <source>
        <dbReference type="Proteomes" id="UP000321726"/>
    </source>
</evidence>
<evidence type="ECO:0000256" key="2">
    <source>
        <dbReference type="ARBA" id="ARBA00016549"/>
    </source>
</evidence>
<dbReference type="InterPro" id="IPR036704">
    <property type="entry name" value="RraA/RraA-like_sf"/>
</dbReference>
<proteinExistence type="predicted"/>
<dbReference type="RefSeq" id="WP_073435259.1">
    <property type="nucleotide sequence ID" value="NZ_BJXU01000053.1"/>
</dbReference>
<sequence>MYAIAPMPEPLSASRRQRLLQCETATIGHFHHRGFVDPRIHCQLDEVRIAGVAVTLSLPAADGTLLSHATRLLRPGDVLVIERQGDCRHACWGGVLTEVGRRIGLAGVVIDGMATDLTTLRQHQFPVWSRGVSSLTTRLLDQGGTLNHPVSVGGVAIHPGDIVLADENGVIALSPAEVDDVVDHCLELQEQEQEILQRLAAGECLPDISGATALVEAGLVGADQH</sequence>
<evidence type="ECO:0000256" key="3">
    <source>
        <dbReference type="ARBA" id="ARBA00029596"/>
    </source>
</evidence>
<protein>
    <recommendedName>
        <fullName evidence="2">Putative 4-hydroxy-4-methyl-2-oxoglutarate aldolase</fullName>
    </recommendedName>
    <alternativeName>
        <fullName evidence="3">Regulator of ribonuclease activity homolog</fullName>
    </alternativeName>
    <alternativeName>
        <fullName evidence="4">RraA-like protein</fullName>
    </alternativeName>
</protein>
<feature type="binding site" evidence="5">
    <location>
        <begin position="93"/>
        <end position="96"/>
    </location>
    <ligand>
        <name>substrate</name>
    </ligand>
</feature>
<name>A0A1M7G7B6_9GAMM</name>
<evidence type="ECO:0000313" key="7">
    <source>
        <dbReference type="EMBL" id="SHM12076.1"/>
    </source>
</evidence>
<keyword evidence="5" id="KW-0479">Metal-binding</keyword>
<dbReference type="PANTHER" id="PTHR33254:SF4">
    <property type="entry name" value="4-HYDROXY-4-METHYL-2-OXOGLUTARATE ALDOLASE 3-RELATED"/>
    <property type="match status" value="1"/>
</dbReference>
<evidence type="ECO:0000313" key="6">
    <source>
        <dbReference type="EMBL" id="GEN23677.1"/>
    </source>
</evidence>
<evidence type="ECO:0000256" key="4">
    <source>
        <dbReference type="ARBA" id="ARBA00030169"/>
    </source>
</evidence>
<dbReference type="Proteomes" id="UP000184123">
    <property type="component" value="Unassembled WGS sequence"/>
</dbReference>
<dbReference type="EMBL" id="BJXU01000053">
    <property type="protein sequence ID" value="GEN23677.1"/>
    <property type="molecule type" value="Genomic_DNA"/>
</dbReference>
<evidence type="ECO:0000256" key="5">
    <source>
        <dbReference type="PIRSR" id="PIRSR605493-1"/>
    </source>
</evidence>
<dbReference type="InterPro" id="IPR005493">
    <property type="entry name" value="RraA/RraA-like"/>
</dbReference>
<reference evidence="6 9" key="2">
    <citation type="submission" date="2019-07" db="EMBL/GenBank/DDBJ databases">
        <title>Whole genome shotgun sequence of Halomonas cupida NBRC 102219.</title>
        <authorList>
            <person name="Hosoyama A."/>
            <person name="Uohara A."/>
            <person name="Ohji S."/>
            <person name="Ichikawa N."/>
        </authorList>
    </citation>
    <scope>NUCLEOTIDE SEQUENCE [LARGE SCALE GENOMIC DNA]</scope>
    <source>
        <strain evidence="6 9">NBRC 102219</strain>
    </source>
</reference>
<dbReference type="EMBL" id="FRCA01000005">
    <property type="protein sequence ID" value="SHM12076.1"/>
    <property type="molecule type" value="Genomic_DNA"/>
</dbReference>
<comment type="cofactor">
    <cofactor evidence="1">
        <name>a divalent metal cation</name>
        <dbReference type="ChEBI" id="CHEBI:60240"/>
    </cofactor>
</comment>
<keyword evidence="9" id="KW-1185">Reference proteome</keyword>
<accession>A0A1M7G7B6</accession>
<evidence type="ECO:0000256" key="1">
    <source>
        <dbReference type="ARBA" id="ARBA00001968"/>
    </source>
</evidence>
<dbReference type="Pfam" id="PF03737">
    <property type="entry name" value="RraA-like"/>
    <property type="match status" value="1"/>
</dbReference>
<evidence type="ECO:0000313" key="8">
    <source>
        <dbReference type="Proteomes" id="UP000184123"/>
    </source>
</evidence>
<keyword evidence="5" id="KW-0460">Magnesium</keyword>
<dbReference type="Gene3D" id="3.50.30.40">
    <property type="entry name" value="Ribonuclease E inhibitor RraA/RraA-like"/>
    <property type="match status" value="1"/>
</dbReference>
<dbReference type="CDD" id="cd16841">
    <property type="entry name" value="RraA_family"/>
    <property type="match status" value="1"/>
</dbReference>
<organism evidence="7 8">
    <name type="scientific">Halomonas cupida</name>
    <dbReference type="NCBI Taxonomy" id="44933"/>
    <lineage>
        <taxon>Bacteria</taxon>
        <taxon>Pseudomonadati</taxon>
        <taxon>Pseudomonadota</taxon>
        <taxon>Gammaproteobacteria</taxon>
        <taxon>Oceanospirillales</taxon>
        <taxon>Halomonadaceae</taxon>
        <taxon>Halomonas</taxon>
    </lineage>
</organism>
<reference evidence="7 8" key="1">
    <citation type="submission" date="2016-11" db="EMBL/GenBank/DDBJ databases">
        <authorList>
            <person name="Jaros S."/>
            <person name="Januszkiewicz K."/>
            <person name="Wedrychowicz H."/>
        </authorList>
    </citation>
    <scope>NUCLEOTIDE SEQUENCE [LARGE SCALE GENOMIC DNA]</scope>
    <source>
        <strain evidence="7 8">DSM 4740</strain>
    </source>
</reference>
<dbReference type="PANTHER" id="PTHR33254">
    <property type="entry name" value="4-HYDROXY-4-METHYL-2-OXOGLUTARATE ALDOLASE 3-RELATED"/>
    <property type="match status" value="1"/>
</dbReference>
<feature type="binding site" evidence="5">
    <location>
        <position position="116"/>
    </location>
    <ligand>
        <name>Mg(2+)</name>
        <dbReference type="ChEBI" id="CHEBI:18420"/>
    </ligand>
</feature>
<dbReference type="AlphaFoldDB" id="A0A1M7G7B6"/>
<gene>
    <name evidence="6" type="ORF">HCU01_16260</name>
    <name evidence="7" type="ORF">SAMN05660971_02218</name>
</gene>
<dbReference type="GO" id="GO:0046872">
    <property type="term" value="F:metal ion binding"/>
    <property type="evidence" value="ECO:0007669"/>
    <property type="project" value="UniProtKB-KW"/>
</dbReference>
<comment type="cofactor">
    <cofactor evidence="5">
        <name>Mg(2+)</name>
        <dbReference type="ChEBI" id="CHEBI:18420"/>
    </cofactor>
</comment>
<dbReference type="STRING" id="44933.SAMN05660971_02218"/>
<dbReference type="Proteomes" id="UP000321726">
    <property type="component" value="Unassembled WGS sequence"/>
</dbReference>
<dbReference type="SUPFAM" id="SSF89562">
    <property type="entry name" value="RraA-like"/>
    <property type="match status" value="1"/>
</dbReference>